<dbReference type="RefSeq" id="WP_074717937.1">
    <property type="nucleotide sequence ID" value="NZ_FNWV01000010.1"/>
</dbReference>
<feature type="region of interest" description="Disordered" evidence="1">
    <location>
        <begin position="326"/>
        <end position="362"/>
    </location>
</feature>
<organism evidence="2 3">
    <name type="scientific">Ruminococcus flavefaciens</name>
    <dbReference type="NCBI Taxonomy" id="1265"/>
    <lineage>
        <taxon>Bacteria</taxon>
        <taxon>Bacillati</taxon>
        <taxon>Bacillota</taxon>
        <taxon>Clostridia</taxon>
        <taxon>Eubacteriales</taxon>
        <taxon>Oscillospiraceae</taxon>
        <taxon>Ruminococcus</taxon>
    </lineage>
</organism>
<dbReference type="Proteomes" id="UP000183190">
    <property type="component" value="Unassembled WGS sequence"/>
</dbReference>
<dbReference type="SUPFAM" id="SSF52540">
    <property type="entry name" value="P-loop containing nucleoside triphosphate hydrolases"/>
    <property type="match status" value="1"/>
</dbReference>
<dbReference type="AlphaFoldDB" id="A0A1H6KJW3"/>
<reference evidence="2 3" key="1">
    <citation type="submission" date="2016-10" db="EMBL/GenBank/DDBJ databases">
        <authorList>
            <person name="de Groot N.N."/>
        </authorList>
    </citation>
    <scope>NUCLEOTIDE SEQUENCE [LARGE SCALE GENOMIC DNA]</scope>
    <source>
        <strain evidence="2 3">YAD2003</strain>
    </source>
</reference>
<proteinExistence type="predicted"/>
<accession>A0A1H6KJW3</accession>
<dbReference type="OrthoDB" id="9775547at2"/>
<dbReference type="Gene3D" id="3.40.50.300">
    <property type="entry name" value="P-loop containing nucleotide triphosphate hydrolases"/>
    <property type="match status" value="1"/>
</dbReference>
<name>A0A1H6KJW3_RUMFL</name>
<dbReference type="InterPro" id="IPR027417">
    <property type="entry name" value="P-loop_NTPase"/>
</dbReference>
<evidence type="ECO:0000256" key="1">
    <source>
        <dbReference type="SAM" id="MobiDB-lite"/>
    </source>
</evidence>
<protein>
    <submittedName>
        <fullName evidence="2">AAA domain-containing protein</fullName>
    </submittedName>
</protein>
<sequence>MTKRIEIEFKSSVEIMNTPMKKRRFIVDEMIYPGLHVLSGDPKIGKSWMMMDMCLAIAKGEKFLGRKTDQGHVVYMALEDTSDNLQTRMYELTDEPTDNLQYVLLVNTLGNGLEDDLRKCKETFSDLKLIVIDTLQKVRETVDMKYGSDYKDVSTLKSIADELGIAIILVHHNRKQQDSNPNNMILGTNGIPGAADGLLVLTHKSDSKNAVLNISGRGAPSLDINVIRDGAKWKLLDKPPEDKPDNFPSVIHDFMLERKEFRGSASELCELLCKKFPSEEFKNNWMYRELLQHDEEVHSLGISYGKTKSNGTRSICVRYEADRDSSGSKLLYPESGAPAVPETSSNADISSQTDTPSASDVKTIAVPVGDKLIEWAANRITEKLAEQGIEVEPFQP</sequence>
<evidence type="ECO:0000313" key="3">
    <source>
        <dbReference type="Proteomes" id="UP000183190"/>
    </source>
</evidence>
<gene>
    <name evidence="2" type="ORF">SAMN02910265_02505</name>
</gene>
<feature type="compositionally biased region" description="Polar residues" evidence="1">
    <location>
        <begin position="342"/>
        <end position="360"/>
    </location>
</feature>
<dbReference type="Pfam" id="PF13481">
    <property type="entry name" value="AAA_25"/>
    <property type="match status" value="1"/>
</dbReference>
<dbReference type="EMBL" id="FNWV01000010">
    <property type="protein sequence ID" value="SEH75904.1"/>
    <property type="molecule type" value="Genomic_DNA"/>
</dbReference>
<evidence type="ECO:0000313" key="2">
    <source>
        <dbReference type="EMBL" id="SEH75904.1"/>
    </source>
</evidence>